<feature type="transmembrane region" description="Helical" evidence="1">
    <location>
        <begin position="63"/>
        <end position="87"/>
    </location>
</feature>
<proteinExistence type="predicted"/>
<dbReference type="InterPro" id="IPR002829">
    <property type="entry name" value="DUF116"/>
</dbReference>
<dbReference type="Proteomes" id="UP000192611">
    <property type="component" value="Unassembled WGS sequence"/>
</dbReference>
<evidence type="ECO:0000256" key="1">
    <source>
        <dbReference type="SAM" id="Phobius"/>
    </source>
</evidence>
<gene>
    <name evidence="2" type="ORF">B6D57_04990</name>
</gene>
<keyword evidence="1" id="KW-1133">Transmembrane helix</keyword>
<name>A0A1W9S1B1_9BACT</name>
<protein>
    <recommendedName>
        <fullName evidence="4">DUF116 domain-containing protein</fullName>
    </recommendedName>
</protein>
<feature type="transmembrane region" description="Helical" evidence="1">
    <location>
        <begin position="34"/>
        <end position="56"/>
    </location>
</feature>
<dbReference type="Pfam" id="PF01976">
    <property type="entry name" value="DUF116"/>
    <property type="match status" value="1"/>
</dbReference>
<keyword evidence="1" id="KW-0472">Membrane</keyword>
<evidence type="ECO:0000313" key="2">
    <source>
        <dbReference type="EMBL" id="OQX90080.1"/>
    </source>
</evidence>
<evidence type="ECO:0000313" key="3">
    <source>
        <dbReference type="Proteomes" id="UP000192611"/>
    </source>
</evidence>
<comment type="caution">
    <text evidence="2">The sequence shown here is derived from an EMBL/GenBank/DDBJ whole genome shotgun (WGS) entry which is preliminary data.</text>
</comment>
<dbReference type="AlphaFoldDB" id="A0A1W9S1B1"/>
<reference evidence="3" key="1">
    <citation type="submission" date="2017-03" db="EMBL/GenBank/DDBJ databases">
        <title>Novel pathways for hydrocarbon cycling and metabolic interdependencies in hydrothermal sediment communities.</title>
        <authorList>
            <person name="Dombrowski N."/>
            <person name="Seitz K."/>
            <person name="Teske A."/>
            <person name="Baker B."/>
        </authorList>
    </citation>
    <scope>NUCLEOTIDE SEQUENCE [LARGE SCALE GENOMIC DNA]</scope>
</reference>
<dbReference type="EMBL" id="NATQ01000105">
    <property type="protein sequence ID" value="OQX90080.1"/>
    <property type="molecule type" value="Genomic_DNA"/>
</dbReference>
<dbReference type="PANTHER" id="PTHR43801:SF1">
    <property type="entry name" value="POLYPRENYL SYNTHETASE"/>
    <property type="match status" value="1"/>
</dbReference>
<accession>A0A1W9S1B1</accession>
<sequence length="273" mass="30722">MGLQPLMVGSHFNKEIEHLKQSEFLGANKTLTTGFTLVFITSMAGATLSALIIMFIHTNILSILLAIIVYLFLLLPLISYIFIYLLAKGIIISSRHTEAKVLKILQLTIEFIYRLFGFDLENIQVSFVHLNNILVLNRAKKFKHDDILILLPHCLQNDDCNFRITKSIELCHRCGKCIFKDIRDKIGGEYRISVVPGGSQAREAVKGAIPKLVIASACERDMTSGILDTLPLMVYGVLIERPYGYCQRTVIDLQKLLKIIHLFTNESIAITDG</sequence>
<evidence type="ECO:0008006" key="4">
    <source>
        <dbReference type="Google" id="ProtNLM"/>
    </source>
</evidence>
<keyword evidence="1" id="KW-0812">Transmembrane</keyword>
<dbReference type="PANTHER" id="PTHR43801">
    <property type="entry name" value="NUCLEOTIDE-BINDING PROTEIN-RELATED"/>
    <property type="match status" value="1"/>
</dbReference>
<organism evidence="2 3">
    <name type="scientific">Candidatus Coatesbacteria bacterium 4484_99</name>
    <dbReference type="NCBI Taxonomy" id="1970774"/>
    <lineage>
        <taxon>Bacteria</taxon>
        <taxon>Candidatus Coatesiibacteriota</taxon>
    </lineage>
</organism>